<dbReference type="PANTHER" id="PTHR35525">
    <property type="entry name" value="BLL6575 PROTEIN"/>
    <property type="match status" value="1"/>
</dbReference>
<dbReference type="InterPro" id="IPR010852">
    <property type="entry name" value="ABATE"/>
</dbReference>
<dbReference type="Proteomes" id="UP000622552">
    <property type="component" value="Unassembled WGS sequence"/>
</dbReference>
<gene>
    <name evidence="2" type="ORF">IW245_005217</name>
</gene>
<comment type="caution">
    <text evidence="2">The sequence shown here is derived from an EMBL/GenBank/DDBJ whole genome shotgun (WGS) entry which is preliminary data.</text>
</comment>
<accession>A0A8J7GE98</accession>
<dbReference type="AlphaFoldDB" id="A0A8J7GE98"/>
<dbReference type="Pfam" id="PF11706">
    <property type="entry name" value="zf-CGNR"/>
    <property type="match status" value="1"/>
</dbReference>
<dbReference type="Gene3D" id="1.10.3300.10">
    <property type="entry name" value="Jann2411-like domain"/>
    <property type="match status" value="1"/>
</dbReference>
<dbReference type="SUPFAM" id="SSF160904">
    <property type="entry name" value="Jann2411-like"/>
    <property type="match status" value="1"/>
</dbReference>
<name>A0A8J7GE98_9ACTN</name>
<reference evidence="2" key="1">
    <citation type="submission" date="2020-11" db="EMBL/GenBank/DDBJ databases">
        <title>Sequencing the genomes of 1000 actinobacteria strains.</title>
        <authorList>
            <person name="Klenk H.-P."/>
        </authorList>
    </citation>
    <scope>NUCLEOTIDE SEQUENCE</scope>
    <source>
        <strain evidence="2">DSM 45356</strain>
    </source>
</reference>
<protein>
    <submittedName>
        <fullName evidence="2">Putative RNA-binding Zn ribbon-like protein</fullName>
    </submittedName>
</protein>
<evidence type="ECO:0000313" key="3">
    <source>
        <dbReference type="Proteomes" id="UP000622552"/>
    </source>
</evidence>
<proteinExistence type="predicted"/>
<feature type="domain" description="Zinc finger CGNR" evidence="1">
    <location>
        <begin position="139"/>
        <end position="182"/>
    </location>
</feature>
<dbReference type="PANTHER" id="PTHR35525:SF3">
    <property type="entry name" value="BLL6575 PROTEIN"/>
    <property type="match status" value="1"/>
</dbReference>
<dbReference type="InterPro" id="IPR021005">
    <property type="entry name" value="Znf_CGNR"/>
</dbReference>
<sequence>MTSNVPDRLWLVESLLNSVEIYETGADDLRDLGTFRQWLGAHAALAAERGRPDTAARLAAEPAEADLTLARRLRDELRAEALTHHRGGPARDQAGLRAVAAELPLVAHLPFLVPAGEGTRAALAEVLADIVQSGPEWHRVKICPADDCQWAYYDASKNSSRRWCSMEICGNRNKTKKYRQRQAAHAPATD</sequence>
<dbReference type="InterPro" id="IPR023286">
    <property type="entry name" value="ABATE_dom_sf"/>
</dbReference>
<keyword evidence="3" id="KW-1185">Reference proteome</keyword>
<evidence type="ECO:0000313" key="2">
    <source>
        <dbReference type="EMBL" id="MBG6139023.1"/>
    </source>
</evidence>
<organism evidence="2 3">
    <name type="scientific">Longispora fulva</name>
    <dbReference type="NCBI Taxonomy" id="619741"/>
    <lineage>
        <taxon>Bacteria</taxon>
        <taxon>Bacillati</taxon>
        <taxon>Actinomycetota</taxon>
        <taxon>Actinomycetes</taxon>
        <taxon>Micromonosporales</taxon>
        <taxon>Micromonosporaceae</taxon>
        <taxon>Longispora</taxon>
    </lineage>
</organism>
<dbReference type="RefSeq" id="WP_197005719.1">
    <property type="nucleotide sequence ID" value="NZ_BONS01000011.1"/>
</dbReference>
<evidence type="ECO:0000259" key="1">
    <source>
        <dbReference type="Pfam" id="PF11706"/>
    </source>
</evidence>
<dbReference type="EMBL" id="JADOUF010000001">
    <property type="protein sequence ID" value="MBG6139023.1"/>
    <property type="molecule type" value="Genomic_DNA"/>
</dbReference>